<accession>A0A2T8IFM5</accession>
<protein>
    <submittedName>
        <fullName evidence="4">Uncharacterized protein</fullName>
    </submittedName>
</protein>
<dbReference type="AlphaFoldDB" id="A0A2T8IFM5"/>
<evidence type="ECO:0000256" key="3">
    <source>
        <dbReference type="SAM" id="MobiDB-lite"/>
    </source>
</evidence>
<feature type="region of interest" description="Disordered" evidence="3">
    <location>
        <begin position="1"/>
        <end position="44"/>
    </location>
</feature>
<keyword evidence="2" id="KW-0539">Nucleus</keyword>
<name>A0A2T8IFM5_9POAL</name>
<dbReference type="SUPFAM" id="SSF47762">
    <property type="entry name" value="PAH2 domain"/>
    <property type="match status" value="1"/>
</dbReference>
<reference evidence="4" key="1">
    <citation type="submission" date="2018-04" db="EMBL/GenBank/DDBJ databases">
        <title>WGS assembly of Panicum hallii.</title>
        <authorList>
            <person name="Lovell J."/>
            <person name="Jenkins J."/>
            <person name="Lowry D."/>
            <person name="Mamidi S."/>
            <person name="Sreedasyam A."/>
            <person name="Weng X."/>
            <person name="Barry K."/>
            <person name="Bonette J."/>
            <person name="Campitelli B."/>
            <person name="Daum C."/>
            <person name="Gordon S."/>
            <person name="Gould B."/>
            <person name="Lipzen A."/>
            <person name="Macqueen A."/>
            <person name="Palacio-Mejia J."/>
            <person name="Plott C."/>
            <person name="Shakirov E."/>
            <person name="Shu S."/>
            <person name="Yoshinaga Y."/>
            <person name="Zane M."/>
            <person name="Rokhsar D."/>
            <person name="Grimwood J."/>
            <person name="Schmutz J."/>
            <person name="Juenger T."/>
        </authorList>
    </citation>
    <scope>NUCLEOTIDE SEQUENCE [LARGE SCALE GENOMIC DNA]</scope>
    <source>
        <strain evidence="4">FIL2</strain>
    </source>
</reference>
<evidence type="ECO:0000256" key="1">
    <source>
        <dbReference type="ARBA" id="ARBA00004123"/>
    </source>
</evidence>
<comment type="subcellular location">
    <subcellularLocation>
        <location evidence="1">Nucleus</location>
    </subcellularLocation>
</comment>
<dbReference type="EMBL" id="CM008051">
    <property type="protein sequence ID" value="PVH36468.1"/>
    <property type="molecule type" value="Genomic_DNA"/>
</dbReference>
<dbReference type="GO" id="GO:0006355">
    <property type="term" value="P:regulation of DNA-templated transcription"/>
    <property type="evidence" value="ECO:0007669"/>
    <property type="project" value="InterPro"/>
</dbReference>
<gene>
    <name evidence="4" type="ORF">PAHAL_6G078900</name>
</gene>
<evidence type="ECO:0000256" key="2">
    <source>
        <dbReference type="ARBA" id="ARBA00023242"/>
    </source>
</evidence>
<dbReference type="InterPro" id="IPR003822">
    <property type="entry name" value="PAH"/>
</dbReference>
<organism evidence="4">
    <name type="scientific">Panicum hallii</name>
    <dbReference type="NCBI Taxonomy" id="206008"/>
    <lineage>
        <taxon>Eukaryota</taxon>
        <taxon>Viridiplantae</taxon>
        <taxon>Streptophyta</taxon>
        <taxon>Embryophyta</taxon>
        <taxon>Tracheophyta</taxon>
        <taxon>Spermatophyta</taxon>
        <taxon>Magnoliopsida</taxon>
        <taxon>Liliopsida</taxon>
        <taxon>Poales</taxon>
        <taxon>Poaceae</taxon>
        <taxon>PACMAD clade</taxon>
        <taxon>Panicoideae</taxon>
        <taxon>Panicodae</taxon>
        <taxon>Paniceae</taxon>
        <taxon>Panicinae</taxon>
        <taxon>Panicum</taxon>
        <taxon>Panicum sect. Panicum</taxon>
    </lineage>
</organism>
<proteinExistence type="predicted"/>
<evidence type="ECO:0000313" key="4">
    <source>
        <dbReference type="EMBL" id="PVH36468.1"/>
    </source>
</evidence>
<dbReference type="Pfam" id="PF02671">
    <property type="entry name" value="PAH"/>
    <property type="match status" value="1"/>
</dbReference>
<dbReference type="GO" id="GO:0005634">
    <property type="term" value="C:nucleus"/>
    <property type="evidence" value="ECO:0007669"/>
    <property type="project" value="UniProtKB-SubCell"/>
</dbReference>
<dbReference type="InterPro" id="IPR036600">
    <property type="entry name" value="PAH_sf"/>
</dbReference>
<dbReference type="Gramene" id="PVH36468">
    <property type="protein sequence ID" value="PVH36468"/>
    <property type="gene ID" value="PAHAL_6G078900"/>
</dbReference>
<feature type="compositionally biased region" description="Pro residues" evidence="3">
    <location>
        <begin position="29"/>
        <end position="40"/>
    </location>
</feature>
<sequence length="123" mass="12902">MGSSGSGNRAREEEHGEPTASRRRRRAPKPAPPADGPPTVPTDDAIRYLATVKRKFAGELPASTRSSSPSYVSAGAGGFLGISSAMDSLQVVLQGHPDLIRGFNDFLPRGNGLKEKQGGDDDA</sequence>
<dbReference type="Proteomes" id="UP000243499">
    <property type="component" value="Chromosome 6"/>
</dbReference>